<dbReference type="GO" id="GO:0008976">
    <property type="term" value="F:polyphosphate kinase activity"/>
    <property type="evidence" value="ECO:0007669"/>
    <property type="project" value="UniProtKB-UniRule"/>
</dbReference>
<feature type="binding site" evidence="8">
    <location>
        <position position="420"/>
    </location>
    <ligand>
        <name>Mg(2+)</name>
        <dbReference type="ChEBI" id="CHEBI:18420"/>
    </ligand>
</feature>
<comment type="cofactor">
    <cofactor evidence="8">
        <name>Mg(2+)</name>
        <dbReference type="ChEBI" id="CHEBI:18420"/>
    </cofactor>
</comment>
<name>A0A7Y9S2B3_9ACTN</name>
<evidence type="ECO:0000256" key="3">
    <source>
        <dbReference type="ARBA" id="ARBA00022723"/>
    </source>
</evidence>
<dbReference type="Pfam" id="PF17941">
    <property type="entry name" value="PP_kinase_C_1"/>
    <property type="match status" value="1"/>
</dbReference>
<feature type="active site" description="Phosphohistidine intermediate" evidence="8">
    <location>
        <position position="480"/>
    </location>
</feature>
<feature type="binding site" evidence="8">
    <location>
        <position position="93"/>
    </location>
    <ligand>
        <name>ATP</name>
        <dbReference type="ChEBI" id="CHEBI:30616"/>
    </ligand>
</feature>
<evidence type="ECO:0000256" key="6">
    <source>
        <dbReference type="ARBA" id="ARBA00022840"/>
    </source>
</evidence>
<dbReference type="PANTHER" id="PTHR30218">
    <property type="entry name" value="POLYPHOSPHATE KINASE"/>
    <property type="match status" value="1"/>
</dbReference>
<feature type="domain" description="Polyphosphate kinase C-terminal" evidence="12">
    <location>
        <begin position="552"/>
        <end position="713"/>
    </location>
</feature>
<dbReference type="InterPro" id="IPR036832">
    <property type="entry name" value="PPK_N_dom_sf"/>
</dbReference>
<dbReference type="NCBIfam" id="NF003917">
    <property type="entry name" value="PRK05443.1-1"/>
    <property type="match status" value="1"/>
</dbReference>
<feature type="domain" description="Polyphosphate kinase middle" evidence="10">
    <location>
        <begin position="170"/>
        <end position="343"/>
    </location>
</feature>
<dbReference type="Pfam" id="PF13089">
    <property type="entry name" value="PP_kinase_N"/>
    <property type="match status" value="1"/>
</dbReference>
<dbReference type="GO" id="GO:0009358">
    <property type="term" value="C:polyphosphate kinase complex"/>
    <property type="evidence" value="ECO:0007669"/>
    <property type="project" value="InterPro"/>
</dbReference>
<sequence length="731" mass="81492">MTQDSLPSHATGSIDEGPAEPGLHAVAFTETFDVEPPYLPDVEATAGLEAFPDRFLDRELSWLHFNQRVLEMAEDASIPLLERARFLAIFASNLDEFFMVRVAGLKRRIAAGVAVRSASGHLPREVLETIWANTDELMARHAAAFQRDIIPALRDEGIELVRWEDLDKDEQKQCKRLFKERVFPVLTPLAVDPAHPFPYISGLSLNIAVLVRNPKTGKEHFARVKVPPLFNRFVAVGNQRFVPLEDVIGEHLKRLFPGMEVVESHTFRVTRNEDLEVEEDDAENLLAALEKELLRRKFGPPVRLEVEESINGRVLDLLVSELGVSEAEVVRLPGPLDLRGLHDIADLPREDLKFAGFVPTTNVKLAEVDSASPVDVFKAANRQDILLHHPYDSFATSVQRFIEQAAADKHVLAIKQTLYRTSGDSPIIDALVDAAEAGKQVLVIVEIKARFDESNNIRWARKLEHAGCHVVYGLVGLKTHCKLSMVIRDEADAPAGGIRRYTHIGTGNYNPKTARAYEDFGLITADQTIGEDVAHLFNNLSGFSRNASYDQLLVAPDNIRDGLIDQIHAEIAHHRAGRPARIRLKANSVVDEAIIDSLYLASQAGVPVDLLVRGICAARPGVPGLSDTFTVRSILGRFLEHSRVFEFANGGETMTWIGSADLMHRNLDRRVEVLVKLPTEELVAEVGHILDMAFDADTMAWELGPDAEWTRTAGTRHLHDMLIARHRRTKR</sequence>
<dbReference type="EMBL" id="JACCAA010000001">
    <property type="protein sequence ID" value="NYG59719.1"/>
    <property type="molecule type" value="Genomic_DNA"/>
</dbReference>
<reference evidence="14 15" key="1">
    <citation type="submission" date="2020-07" db="EMBL/GenBank/DDBJ databases">
        <title>Sequencing the genomes of 1000 actinobacteria strains.</title>
        <authorList>
            <person name="Klenk H.-P."/>
        </authorList>
    </citation>
    <scope>NUCLEOTIDE SEQUENCE [LARGE SCALE GENOMIC DNA]</scope>
    <source>
        <strain evidence="14 15">DSM 23819</strain>
    </source>
</reference>
<evidence type="ECO:0000256" key="9">
    <source>
        <dbReference type="RuleBase" id="RU003800"/>
    </source>
</evidence>
<keyword evidence="4 8" id="KW-0547">Nucleotide-binding</keyword>
<feature type="binding site" evidence="8">
    <location>
        <position position="450"/>
    </location>
    <ligand>
        <name>Mg(2+)</name>
        <dbReference type="ChEBI" id="CHEBI:18420"/>
    </ligand>
</feature>
<keyword evidence="5 8" id="KW-0418">Kinase</keyword>
<dbReference type="NCBIfam" id="NF003921">
    <property type="entry name" value="PRK05443.2-2"/>
    <property type="match status" value="1"/>
</dbReference>
<evidence type="ECO:0000256" key="4">
    <source>
        <dbReference type="ARBA" id="ARBA00022741"/>
    </source>
</evidence>
<dbReference type="NCBIfam" id="NF003918">
    <property type="entry name" value="PRK05443.1-2"/>
    <property type="match status" value="1"/>
</dbReference>
<dbReference type="InterPro" id="IPR025200">
    <property type="entry name" value="PPK_C_dom2"/>
</dbReference>
<gene>
    <name evidence="8" type="primary">ppk</name>
    <name evidence="14" type="ORF">BJ980_002642</name>
</gene>
<dbReference type="Gene3D" id="1.20.58.310">
    <property type="entry name" value="Polyphosphate kinase N-terminal domain"/>
    <property type="match status" value="1"/>
</dbReference>
<evidence type="ECO:0000259" key="10">
    <source>
        <dbReference type="Pfam" id="PF02503"/>
    </source>
</evidence>
<evidence type="ECO:0000259" key="13">
    <source>
        <dbReference type="Pfam" id="PF17941"/>
    </source>
</evidence>
<comment type="catalytic activity">
    <reaction evidence="8 9">
        <text>[phosphate](n) + ATP = [phosphate](n+1) + ADP</text>
        <dbReference type="Rhea" id="RHEA:19573"/>
        <dbReference type="Rhea" id="RHEA-COMP:9859"/>
        <dbReference type="Rhea" id="RHEA-COMP:14280"/>
        <dbReference type="ChEBI" id="CHEBI:16838"/>
        <dbReference type="ChEBI" id="CHEBI:30616"/>
        <dbReference type="ChEBI" id="CHEBI:456216"/>
        <dbReference type="EC" id="2.7.4.1"/>
    </reaction>
</comment>
<comment type="similarity">
    <text evidence="8 9">Belongs to the polyphosphate kinase 1 (PPK1) family.</text>
</comment>
<dbReference type="HAMAP" id="MF_00347">
    <property type="entry name" value="Polyphosphate_kinase"/>
    <property type="match status" value="1"/>
</dbReference>
<keyword evidence="1 8" id="KW-0597">Phosphoprotein</keyword>
<dbReference type="InterPro" id="IPR024953">
    <property type="entry name" value="PP_kinase_middle"/>
</dbReference>
<comment type="caution">
    <text evidence="14">The sequence shown here is derived from an EMBL/GenBank/DDBJ whole genome shotgun (WGS) entry which is preliminary data.</text>
</comment>
<dbReference type="Pfam" id="PF02503">
    <property type="entry name" value="PP_kinase"/>
    <property type="match status" value="1"/>
</dbReference>
<dbReference type="FunFam" id="3.30.870.10:FF:000001">
    <property type="entry name" value="Polyphosphate kinase"/>
    <property type="match status" value="1"/>
</dbReference>
<dbReference type="InterPro" id="IPR036830">
    <property type="entry name" value="PP_kinase_middle_dom_sf"/>
</dbReference>
<dbReference type="SUPFAM" id="SSF140356">
    <property type="entry name" value="PPK N-terminal domain-like"/>
    <property type="match status" value="1"/>
</dbReference>
<dbReference type="EC" id="2.7.4.1" evidence="8 9"/>
<proteinExistence type="inferred from homology"/>
<evidence type="ECO:0000256" key="1">
    <source>
        <dbReference type="ARBA" id="ARBA00022553"/>
    </source>
</evidence>
<organism evidence="14 15">
    <name type="scientific">Nocardioides daedukensis</name>
    <dbReference type="NCBI Taxonomy" id="634462"/>
    <lineage>
        <taxon>Bacteria</taxon>
        <taxon>Bacillati</taxon>
        <taxon>Actinomycetota</taxon>
        <taxon>Actinomycetes</taxon>
        <taxon>Propionibacteriales</taxon>
        <taxon>Nocardioidaceae</taxon>
        <taxon>Nocardioides</taxon>
    </lineage>
</organism>
<feature type="domain" description="Polyphosphate kinase N-terminal" evidence="11">
    <location>
        <begin position="55"/>
        <end position="161"/>
    </location>
</feature>
<dbReference type="GO" id="GO:0006799">
    <property type="term" value="P:polyphosphate biosynthetic process"/>
    <property type="evidence" value="ECO:0007669"/>
    <property type="project" value="UniProtKB-UniRule"/>
</dbReference>
<dbReference type="GO" id="GO:0005524">
    <property type="term" value="F:ATP binding"/>
    <property type="evidence" value="ECO:0007669"/>
    <property type="project" value="UniProtKB-KW"/>
</dbReference>
<evidence type="ECO:0000256" key="7">
    <source>
        <dbReference type="ARBA" id="ARBA00022842"/>
    </source>
</evidence>
<keyword evidence="15" id="KW-1185">Reference proteome</keyword>
<dbReference type="PANTHER" id="PTHR30218:SF0">
    <property type="entry name" value="POLYPHOSPHATE KINASE"/>
    <property type="match status" value="1"/>
</dbReference>
<evidence type="ECO:0000256" key="8">
    <source>
        <dbReference type="HAMAP-Rule" id="MF_00347"/>
    </source>
</evidence>
<feature type="domain" description="Polyphosphate kinase C-terminal" evidence="13">
    <location>
        <begin position="375"/>
        <end position="545"/>
    </location>
</feature>
<comment type="function">
    <text evidence="8 9">Catalyzes the reversible transfer of the terminal phosphate of ATP to form a long-chain polyphosphate (polyP).</text>
</comment>
<dbReference type="NCBIfam" id="NF003922">
    <property type="entry name" value="PRK05443.2-3"/>
    <property type="match status" value="1"/>
</dbReference>
<evidence type="ECO:0000259" key="12">
    <source>
        <dbReference type="Pfam" id="PF13090"/>
    </source>
</evidence>
<dbReference type="GO" id="GO:0046872">
    <property type="term" value="F:metal ion binding"/>
    <property type="evidence" value="ECO:0007669"/>
    <property type="project" value="UniProtKB-KW"/>
</dbReference>
<dbReference type="PIRSF" id="PIRSF015589">
    <property type="entry name" value="PP_kinase"/>
    <property type="match status" value="1"/>
</dbReference>
<dbReference type="InterPro" id="IPR025198">
    <property type="entry name" value="PPK_N_dom"/>
</dbReference>
<feature type="binding site" evidence="8">
    <location>
        <position position="641"/>
    </location>
    <ligand>
        <name>ATP</name>
        <dbReference type="ChEBI" id="CHEBI:30616"/>
    </ligand>
</feature>
<evidence type="ECO:0000256" key="2">
    <source>
        <dbReference type="ARBA" id="ARBA00022679"/>
    </source>
</evidence>
<comment type="PTM">
    <text evidence="8 9">An intermediate of this reaction is the autophosphorylated ppk in which a phosphate is covalently linked to a histidine residue through a N-P bond.</text>
</comment>
<dbReference type="RefSeq" id="WP_179502736.1">
    <property type="nucleotide sequence ID" value="NZ_JACCAA010000001.1"/>
</dbReference>
<dbReference type="CDD" id="cd09168">
    <property type="entry name" value="PLDc_PaPPK1_C2_like"/>
    <property type="match status" value="1"/>
</dbReference>
<feature type="binding site" evidence="8">
    <location>
        <position position="613"/>
    </location>
    <ligand>
        <name>ATP</name>
        <dbReference type="ChEBI" id="CHEBI:30616"/>
    </ligand>
</feature>
<dbReference type="InterPro" id="IPR041108">
    <property type="entry name" value="PP_kinase_C_1"/>
</dbReference>
<dbReference type="SUPFAM" id="SSF143724">
    <property type="entry name" value="PHP14-like"/>
    <property type="match status" value="1"/>
</dbReference>
<dbReference type="CDD" id="cd09165">
    <property type="entry name" value="PLDc_PaPPK1_C1_like"/>
    <property type="match status" value="1"/>
</dbReference>
<accession>A0A7Y9S2B3</accession>
<dbReference type="Gene3D" id="3.30.870.10">
    <property type="entry name" value="Endonuclease Chain A"/>
    <property type="match status" value="2"/>
</dbReference>
<evidence type="ECO:0000256" key="5">
    <source>
        <dbReference type="ARBA" id="ARBA00022777"/>
    </source>
</evidence>
<dbReference type="SUPFAM" id="SSF56024">
    <property type="entry name" value="Phospholipase D/nuclease"/>
    <property type="match status" value="2"/>
</dbReference>
<evidence type="ECO:0000313" key="14">
    <source>
        <dbReference type="EMBL" id="NYG59719.1"/>
    </source>
</evidence>
<feature type="binding site" evidence="8">
    <location>
        <position position="517"/>
    </location>
    <ligand>
        <name>ATP</name>
        <dbReference type="ChEBI" id="CHEBI:30616"/>
    </ligand>
</feature>
<keyword evidence="7 8" id="KW-0460">Magnesium</keyword>
<keyword evidence="3 8" id="KW-0479">Metal-binding</keyword>
<keyword evidence="6 8" id="KW-0067">ATP-binding</keyword>
<dbReference type="InterPro" id="IPR003414">
    <property type="entry name" value="PP_kinase"/>
</dbReference>
<evidence type="ECO:0000259" key="11">
    <source>
        <dbReference type="Pfam" id="PF13089"/>
    </source>
</evidence>
<protein>
    <recommendedName>
        <fullName evidence="8 9">Polyphosphate kinase</fullName>
        <ecNumber evidence="8 9">2.7.4.1</ecNumber>
    </recommendedName>
    <alternativeName>
        <fullName evidence="8">ATP-polyphosphate phosphotransferase</fullName>
    </alternativeName>
    <alternativeName>
        <fullName evidence="8">Polyphosphoric acid kinase</fullName>
    </alternativeName>
</protein>
<dbReference type="NCBIfam" id="TIGR03705">
    <property type="entry name" value="poly_P_kin"/>
    <property type="match status" value="1"/>
</dbReference>
<dbReference type="Pfam" id="PF13090">
    <property type="entry name" value="PP_kinase_C"/>
    <property type="match status" value="1"/>
</dbReference>
<dbReference type="Gene3D" id="3.30.1840.10">
    <property type="entry name" value="Polyphosphate kinase middle domain"/>
    <property type="match status" value="1"/>
</dbReference>
<keyword evidence="2 8" id="KW-0808">Transferase</keyword>
<dbReference type="AlphaFoldDB" id="A0A7Y9S2B3"/>
<evidence type="ECO:0000313" key="15">
    <source>
        <dbReference type="Proteomes" id="UP000540656"/>
    </source>
</evidence>
<dbReference type="Proteomes" id="UP000540656">
    <property type="component" value="Unassembled WGS sequence"/>
</dbReference>